<name>E4N8G0_KITSK</name>
<dbReference type="AlphaFoldDB" id="E4N8G0"/>
<sequence>MTARTTTAADPEPVRPWQVLPGFHIASAATAHTLSHQPATVLCLRRRPPERGDYPPAWAPPTTLVRHLPLTYWDETALPRLRRAVHAVQHSRRPLLAHCLLGLDRAGLLALAILTASGDTPAQALTRYAERGVRLPDGQAMDLLTRYTRTLKERR</sequence>
<protein>
    <recommendedName>
        <fullName evidence="3">Tyrosine specific protein phosphatases domain-containing protein</fullName>
    </recommendedName>
</protein>
<dbReference type="Pfam" id="PF13350">
    <property type="entry name" value="Y_phosphatase3"/>
    <property type="match status" value="1"/>
</dbReference>
<dbReference type="SUPFAM" id="SSF52799">
    <property type="entry name" value="(Phosphotyrosine protein) phosphatases II"/>
    <property type="match status" value="1"/>
</dbReference>
<dbReference type="KEGG" id="ksk:KSE_16660"/>
<reference evidence="1 2" key="1">
    <citation type="journal article" date="2010" name="DNA Res.">
        <title>Genome sequence of Kitasatospora setae NBRC 14216T: an evolutionary snapshot of the family Streptomycetaceae.</title>
        <authorList>
            <person name="Ichikawa N."/>
            <person name="Oguchi A."/>
            <person name="Ikeda H."/>
            <person name="Ishikawa J."/>
            <person name="Kitani S."/>
            <person name="Watanabe Y."/>
            <person name="Nakamura S."/>
            <person name="Katano Y."/>
            <person name="Kishi E."/>
            <person name="Sasagawa M."/>
            <person name="Ankai A."/>
            <person name="Fukui S."/>
            <person name="Hashimoto Y."/>
            <person name="Kamata S."/>
            <person name="Otoguro M."/>
            <person name="Tanikawa S."/>
            <person name="Nihira T."/>
            <person name="Horinouchi S."/>
            <person name="Ohnishi Y."/>
            <person name="Hayakawa M."/>
            <person name="Kuzuyama T."/>
            <person name="Arisawa A."/>
            <person name="Nomoto F."/>
            <person name="Miura H."/>
            <person name="Takahashi Y."/>
            <person name="Fujita N."/>
        </authorList>
    </citation>
    <scope>NUCLEOTIDE SEQUENCE [LARGE SCALE GENOMIC DNA]</scope>
    <source>
        <strain evidence="2">ATCC 33774 / DSM 43861 / JCM 3304 / KCC A-0304 / NBRC 14216 / KM-6054</strain>
    </source>
</reference>
<dbReference type="InterPro" id="IPR029021">
    <property type="entry name" value="Prot-tyrosine_phosphatase-like"/>
</dbReference>
<dbReference type="HOGENOM" id="CLU_1693167_0_0_11"/>
<gene>
    <name evidence="1" type="ordered locus">KSE_16660</name>
</gene>
<dbReference type="Gene3D" id="3.90.190.10">
    <property type="entry name" value="Protein tyrosine phosphatase superfamily"/>
    <property type="match status" value="1"/>
</dbReference>
<dbReference type="Proteomes" id="UP000007076">
    <property type="component" value="Chromosome"/>
</dbReference>
<organism evidence="1 2">
    <name type="scientific">Kitasatospora setae (strain ATCC 33774 / DSM 43861 / JCM 3304 / KCC A-0304 / NBRC 14216 / KM-6054)</name>
    <name type="common">Streptomyces setae</name>
    <dbReference type="NCBI Taxonomy" id="452652"/>
    <lineage>
        <taxon>Bacteria</taxon>
        <taxon>Bacillati</taxon>
        <taxon>Actinomycetota</taxon>
        <taxon>Actinomycetes</taxon>
        <taxon>Kitasatosporales</taxon>
        <taxon>Streptomycetaceae</taxon>
        <taxon>Kitasatospora</taxon>
    </lineage>
</organism>
<keyword evidence="2" id="KW-1185">Reference proteome</keyword>
<dbReference type="STRING" id="452652.KSE_16660"/>
<proteinExistence type="predicted"/>
<accession>E4N8G0</accession>
<evidence type="ECO:0008006" key="3">
    <source>
        <dbReference type="Google" id="ProtNLM"/>
    </source>
</evidence>
<dbReference type="EMBL" id="AP010968">
    <property type="protein sequence ID" value="BAJ27491.1"/>
    <property type="molecule type" value="Genomic_DNA"/>
</dbReference>
<dbReference type="GO" id="GO:0004721">
    <property type="term" value="F:phosphoprotein phosphatase activity"/>
    <property type="evidence" value="ECO:0007669"/>
    <property type="project" value="InterPro"/>
</dbReference>
<dbReference type="PATRIC" id="fig|452652.3.peg.1669"/>
<dbReference type="RefSeq" id="WP_014134809.1">
    <property type="nucleotide sequence ID" value="NC_016109.1"/>
</dbReference>
<evidence type="ECO:0000313" key="1">
    <source>
        <dbReference type="EMBL" id="BAJ27491.1"/>
    </source>
</evidence>
<evidence type="ECO:0000313" key="2">
    <source>
        <dbReference type="Proteomes" id="UP000007076"/>
    </source>
</evidence>
<dbReference type="eggNOG" id="COG2365">
    <property type="taxonomic scope" value="Bacteria"/>
</dbReference>
<dbReference type="InterPro" id="IPR026893">
    <property type="entry name" value="Tyr/Ser_Pase_IphP-type"/>
</dbReference>